<name>K6WZN0_9ALTE</name>
<dbReference type="GO" id="GO:0008476">
    <property type="term" value="F:protein-tyrosine sulfotransferase activity"/>
    <property type="evidence" value="ECO:0007669"/>
    <property type="project" value="InterPro"/>
</dbReference>
<dbReference type="SUPFAM" id="SSF48452">
    <property type="entry name" value="TPR-like"/>
    <property type="match status" value="1"/>
</dbReference>
<dbReference type="Pfam" id="PF14559">
    <property type="entry name" value="TPR_19"/>
    <property type="match status" value="1"/>
</dbReference>
<dbReference type="Gene3D" id="1.25.40.10">
    <property type="entry name" value="Tetratricopeptide repeat domain"/>
    <property type="match status" value="1"/>
</dbReference>
<dbReference type="Gene3D" id="3.40.50.300">
    <property type="entry name" value="P-loop containing nucleotide triphosphate hydrolases"/>
    <property type="match status" value="1"/>
</dbReference>
<dbReference type="InterPro" id="IPR026634">
    <property type="entry name" value="TPST-like"/>
</dbReference>
<evidence type="ECO:0000256" key="1">
    <source>
        <dbReference type="ARBA" id="ARBA00022679"/>
    </source>
</evidence>
<dbReference type="OrthoDB" id="9815894at2"/>
<evidence type="ECO:0000313" key="4">
    <source>
        <dbReference type="Proteomes" id="UP000006334"/>
    </source>
</evidence>
<dbReference type="PANTHER" id="PTHR12788">
    <property type="entry name" value="PROTEIN-TYROSINE SULFOTRANSFERASE 2"/>
    <property type="match status" value="1"/>
</dbReference>
<keyword evidence="1" id="KW-0808">Transferase</keyword>
<keyword evidence="4" id="KW-1185">Reference proteome</keyword>
<comment type="caution">
    <text evidence="3">The sequence shown here is derived from an EMBL/GenBank/DDBJ whole genome shotgun (WGS) entry which is preliminary data.</text>
</comment>
<dbReference type="Pfam" id="PF13469">
    <property type="entry name" value="Sulfotransfer_3"/>
    <property type="match status" value="1"/>
</dbReference>
<dbReference type="SMART" id="SM00028">
    <property type="entry name" value="TPR"/>
    <property type="match status" value="4"/>
</dbReference>
<dbReference type="eggNOG" id="COG0457">
    <property type="taxonomic scope" value="Bacteria"/>
</dbReference>
<dbReference type="RefSeq" id="WP_008843681.1">
    <property type="nucleotide sequence ID" value="NZ_BAEN01000023.1"/>
</dbReference>
<organism evidence="3 4">
    <name type="scientific">Aliiglaciecola lipolytica E3</name>
    <dbReference type="NCBI Taxonomy" id="1127673"/>
    <lineage>
        <taxon>Bacteria</taxon>
        <taxon>Pseudomonadati</taxon>
        <taxon>Pseudomonadota</taxon>
        <taxon>Gammaproteobacteria</taxon>
        <taxon>Alteromonadales</taxon>
        <taxon>Alteromonadaceae</taxon>
        <taxon>Aliiglaciecola</taxon>
    </lineage>
</organism>
<reference evidence="3 4" key="1">
    <citation type="journal article" date="2017" name="Antonie Van Leeuwenhoek">
        <title>Rhizobium rhizosphaerae sp. nov., a novel species isolated from rice rhizosphere.</title>
        <authorList>
            <person name="Zhao J.J."/>
            <person name="Zhang J."/>
            <person name="Zhang R.J."/>
            <person name="Zhang C.W."/>
            <person name="Yin H.Q."/>
            <person name="Zhang X.X."/>
        </authorList>
    </citation>
    <scope>NUCLEOTIDE SEQUENCE [LARGE SCALE GENOMIC DNA]</scope>
    <source>
        <strain evidence="3 4">E3</strain>
    </source>
</reference>
<dbReference type="PANTHER" id="PTHR12788:SF10">
    <property type="entry name" value="PROTEIN-TYROSINE SULFOTRANSFERASE"/>
    <property type="match status" value="1"/>
</dbReference>
<dbReference type="InterPro" id="IPR019734">
    <property type="entry name" value="TPR_rpt"/>
</dbReference>
<feature type="repeat" description="TPR" evidence="2">
    <location>
        <begin position="125"/>
        <end position="158"/>
    </location>
</feature>
<accession>K6WZN0</accession>
<gene>
    <name evidence="3" type="ORF">GLIP_1223</name>
</gene>
<dbReference type="InterPro" id="IPR011990">
    <property type="entry name" value="TPR-like_helical_dom_sf"/>
</dbReference>
<proteinExistence type="predicted"/>
<dbReference type="AlphaFoldDB" id="K6WZN0"/>
<dbReference type="STRING" id="1127673.GLIP_1223"/>
<dbReference type="InterPro" id="IPR027417">
    <property type="entry name" value="P-loop_NTPase"/>
</dbReference>
<evidence type="ECO:0000256" key="2">
    <source>
        <dbReference type="PROSITE-ProRule" id="PRU00339"/>
    </source>
</evidence>
<dbReference type="Proteomes" id="UP000006334">
    <property type="component" value="Unassembled WGS sequence"/>
</dbReference>
<dbReference type="PROSITE" id="PS50005">
    <property type="entry name" value="TPR"/>
    <property type="match status" value="2"/>
</dbReference>
<keyword evidence="2" id="KW-0802">TPR repeat</keyword>
<evidence type="ECO:0000313" key="3">
    <source>
        <dbReference type="EMBL" id="GAC13864.1"/>
    </source>
</evidence>
<feature type="repeat" description="TPR" evidence="2">
    <location>
        <begin position="159"/>
        <end position="192"/>
    </location>
</feature>
<sequence>MLTRNTNVICDPKPMQNEDINKAQTALDAVWKNIQAKAIETAQIQSQNLCKEHPEFAPGWHALCDINLRLGKIPDAFNAIRKALALQPDIPEWELIETKILYLLGDRSKARERALSLINQANKSVLFWAELALLLNKLNLYQQSLAGYQQALNLQPNNPQVLFNLASLLRFLGNFEEAKHALDKLIALNPNDTEAWLLRSNLNKQTEQNNHIKELHSALDRPAPPLAKSQLYYALGKELEDLNLYTDAFDAFQQGASVRRQHMQYSLENDLQTLQHLAQVFDNDTVNQTNTGYDSTQPIFIVGLPRTGSTLVERIISSHSDVFSAGELNNFAIQMMQQIQQSGVAKPANKLELIGLSKSLDFQQLGQRYIQSTRPDTKDYARFIDKLPLNSLYVGLIRLALPKAKIIHVERNPLDTCFAIFKHIFTQGYPFSYDLDELCQYQIAHHHLMAHWKKVLPNHIHTISYEHLTSDFTAQTNALLDYCDLSRQKACFDFQHNAAPSTTASAAQVRQPVYSSSVNKWKQVSKQLESVRLKFEQAGLICE</sequence>
<dbReference type="EMBL" id="BAEN01000023">
    <property type="protein sequence ID" value="GAC13864.1"/>
    <property type="molecule type" value="Genomic_DNA"/>
</dbReference>
<protein>
    <submittedName>
        <fullName evidence="3">Uncharacterized protein</fullName>
    </submittedName>
</protein>
<dbReference type="SUPFAM" id="SSF52540">
    <property type="entry name" value="P-loop containing nucleoside triphosphate hydrolases"/>
    <property type="match status" value="1"/>
</dbReference>